<name>A0A1F6CEK5_9BACT</name>
<dbReference type="EMBL" id="MFKQ01000003">
    <property type="protein sequence ID" value="OGG47675.1"/>
    <property type="molecule type" value="Genomic_DNA"/>
</dbReference>
<reference evidence="2 3" key="1">
    <citation type="journal article" date="2016" name="Nat. Commun.">
        <title>Thousands of microbial genomes shed light on interconnected biogeochemical processes in an aquifer system.</title>
        <authorList>
            <person name="Anantharaman K."/>
            <person name="Brown C.T."/>
            <person name="Hug L.A."/>
            <person name="Sharon I."/>
            <person name="Castelle C.J."/>
            <person name="Probst A.J."/>
            <person name="Thomas B.C."/>
            <person name="Singh A."/>
            <person name="Wilkins M.J."/>
            <person name="Karaoz U."/>
            <person name="Brodie E.L."/>
            <person name="Williams K.H."/>
            <person name="Hubbard S.S."/>
            <person name="Banfield J.F."/>
        </authorList>
    </citation>
    <scope>NUCLEOTIDE SEQUENCE [LARGE SCALE GENOMIC DNA]</scope>
</reference>
<evidence type="ECO:0008006" key="4">
    <source>
        <dbReference type="Google" id="ProtNLM"/>
    </source>
</evidence>
<feature type="region of interest" description="Disordered" evidence="1">
    <location>
        <begin position="71"/>
        <end position="119"/>
    </location>
</feature>
<protein>
    <recommendedName>
        <fullName evidence="4">Thrombospondin type 3 repeat superfamily protein</fullName>
    </recommendedName>
</protein>
<comment type="caution">
    <text evidence="2">The sequence shown here is derived from an EMBL/GenBank/DDBJ whole genome shotgun (WGS) entry which is preliminary data.</text>
</comment>
<proteinExistence type="predicted"/>
<sequence length="323" mass="34857">MNFLLNKKTLLAFLACVALFALSIGILRAPKEESLNLNPERSSGNTTVAAEALMKDSDRDGLKDWEEDLWGTNLENADSDGDGTPDGEEVRKNRNPSIPGPDDSLSSEITKQNEDGDTRTFTDRLAQDVFGNYVTLKQSGVTVDPNTSATIFSAALKNISYPGGKDYAESELIISNETGVVASKRYGNTLGAAVRNYGMADTPDELTILYNALTTNDEKKMNDLSLIVESYQALEKAFAATAVPRDAVSIHLKFLNAISHVGGAIDVMRLAFKDPVAASLGFNEYQTSAVELSNAGETLDRYFISRGISFSAADDGRVLFGTP</sequence>
<evidence type="ECO:0000256" key="1">
    <source>
        <dbReference type="SAM" id="MobiDB-lite"/>
    </source>
</evidence>
<dbReference type="AlphaFoldDB" id="A0A1F6CEK5"/>
<evidence type="ECO:0000313" key="3">
    <source>
        <dbReference type="Proteomes" id="UP000178344"/>
    </source>
</evidence>
<evidence type="ECO:0000313" key="2">
    <source>
        <dbReference type="EMBL" id="OGG47675.1"/>
    </source>
</evidence>
<feature type="compositionally biased region" description="Acidic residues" evidence="1">
    <location>
        <begin position="77"/>
        <end position="87"/>
    </location>
</feature>
<accession>A0A1F6CEK5</accession>
<organism evidence="2 3">
    <name type="scientific">Candidatus Kaiserbacteria bacterium RIFCSPHIGHO2_01_FULL_49_13</name>
    <dbReference type="NCBI Taxonomy" id="1798477"/>
    <lineage>
        <taxon>Bacteria</taxon>
        <taxon>Candidatus Kaiseribacteriota</taxon>
    </lineage>
</organism>
<gene>
    <name evidence="2" type="ORF">A2671_01585</name>
</gene>
<dbReference type="Proteomes" id="UP000178344">
    <property type="component" value="Unassembled WGS sequence"/>
</dbReference>